<evidence type="ECO:0000256" key="4">
    <source>
        <dbReference type="ARBA" id="ARBA00022884"/>
    </source>
</evidence>
<keyword evidence="2 5" id="KW-0378">Hydrolase</keyword>
<dbReference type="PROSITE" id="PS51194">
    <property type="entry name" value="HELICASE_CTER"/>
    <property type="match status" value="1"/>
</dbReference>
<proteinExistence type="inferred from homology"/>
<dbReference type="PROSITE" id="PS51192">
    <property type="entry name" value="HELICASE_ATP_BIND_1"/>
    <property type="match status" value="1"/>
</dbReference>
<dbReference type="GO" id="GO:0016787">
    <property type="term" value="F:hydrolase activity"/>
    <property type="evidence" value="ECO:0007669"/>
    <property type="project" value="UniProtKB-KW"/>
</dbReference>
<evidence type="ECO:0000256" key="5">
    <source>
        <dbReference type="RuleBase" id="RU365068"/>
    </source>
</evidence>
<evidence type="ECO:0000313" key="10">
    <source>
        <dbReference type="Proteomes" id="UP000195521"/>
    </source>
</evidence>
<sequence>MENYIIALFLLLNGFILNLNRIEKRPSGRCTYFLVYLIILFGKKCIIARKQHSNLNFIRKLALPVETKFVLKNENKNENNLTYLKKKYRDEWKNNNKKKKNIVLIEKDENLNENRITYIRNKIKSNSRVKEIEYLSDLQKNFIYILERNNNILLHAKTASGKTTICLFYFILKFYYNCEFVFDEDIQREKYLNKNENINSYNKILLLNKARKKVHRHKLKYTPFSEKYAQIRDIREDTDLLLEDRAKNTLLKKQEKILILSPSKELCVQISHNILSFVGDKNEGIIHLFIDKADEKKQSTPVSDSNLSNKVVEKGNGEKGNERHLRIREEISSLPEHVKSGSGTTISYNNDSHEMKIKNEIDISKETRKFKDALFFVGTPMCFKNYLLSLGKGELKAFLQSIKYVFFDEIDRMFPTMKTRKSKGTKNNMKKKTAYFILETIMYMNKKNLIFIGCSSTLNRELHRKIFKLLYMNRNNAKKKIYILRENNASSNEGMNAEYSNPMSPTWRPLSDEVLESNVNQAKMRPCGGKKNAITSHEENEKDNADINDTESEDERFNLFSPNDEDNTLQKYVIKVKVPNNIHHLYIVVNDQLYRNKMEEAYKIIEHFKNKKVLTLVKNGYSLLDMKKYLTEKNVFSVLLHEKLQISLTGNNKHLDEMCKSYADIKNLEEISLKNEEEQQKKYINKYPIIISSFDSIRGFHINNLDLVLLCNKPKNVNEYIHLSGRVGRRNNIGYSIMLEDERNVHIVRNWLTNIRVCFTKLQIKDDITTQGEKPSSDYVDNNKMVQNEKNKQETKNSPSEVSAITDQGKDNLNYITSCILDELK</sequence>
<reference evidence="10" key="1">
    <citation type="submission" date="2017-04" db="EMBL/GenBank/DDBJ databases">
        <title>Plasmodium gonderi genome.</title>
        <authorList>
            <person name="Arisue N."/>
            <person name="Honma H."/>
            <person name="Kawai S."/>
            <person name="Tougan T."/>
            <person name="Tanabe K."/>
            <person name="Horii T."/>
        </authorList>
    </citation>
    <scope>NUCLEOTIDE SEQUENCE [LARGE SCALE GENOMIC DNA]</scope>
    <source>
        <strain evidence="10">ATCC 30045</strain>
    </source>
</reference>
<keyword evidence="10" id="KW-1185">Reference proteome</keyword>
<feature type="domain" description="Helicase ATP-binding" evidence="7">
    <location>
        <begin position="143"/>
        <end position="476"/>
    </location>
</feature>
<comment type="function">
    <text evidence="5">RNA helicase.</text>
</comment>
<dbReference type="GO" id="GO:0003723">
    <property type="term" value="F:RNA binding"/>
    <property type="evidence" value="ECO:0007669"/>
    <property type="project" value="UniProtKB-UniRule"/>
</dbReference>
<keyword evidence="5 9" id="KW-0347">Helicase</keyword>
<dbReference type="Pfam" id="PF00270">
    <property type="entry name" value="DEAD"/>
    <property type="match status" value="1"/>
</dbReference>
<dbReference type="OrthoDB" id="10256233at2759"/>
<dbReference type="InterPro" id="IPR014001">
    <property type="entry name" value="Helicase_ATP-bd"/>
</dbReference>
<evidence type="ECO:0000259" key="8">
    <source>
        <dbReference type="PROSITE" id="PS51194"/>
    </source>
</evidence>
<dbReference type="Proteomes" id="UP000195521">
    <property type="component" value="Unassembled WGS sequence"/>
</dbReference>
<feature type="compositionally biased region" description="Basic and acidic residues" evidence="6">
    <location>
        <begin position="311"/>
        <end position="321"/>
    </location>
</feature>
<dbReference type="Gene3D" id="3.40.50.300">
    <property type="entry name" value="P-loop containing nucleotide triphosphate hydrolases"/>
    <property type="match status" value="2"/>
</dbReference>
<evidence type="ECO:0000256" key="2">
    <source>
        <dbReference type="ARBA" id="ARBA00022801"/>
    </source>
</evidence>
<name>A0A1Y1JLM0_PLAGO</name>
<dbReference type="EMBL" id="BDQF01000015">
    <property type="protein sequence ID" value="GAW83341.1"/>
    <property type="molecule type" value="Genomic_DNA"/>
</dbReference>
<dbReference type="Pfam" id="PF00271">
    <property type="entry name" value="Helicase_C"/>
    <property type="match status" value="1"/>
</dbReference>
<keyword evidence="4 5" id="KW-0694">RNA-binding</keyword>
<comment type="caution">
    <text evidence="9">The sequence shown here is derived from an EMBL/GenBank/DDBJ whole genome shotgun (WGS) entry which is preliminary data.</text>
</comment>
<comment type="domain">
    <text evidence="5">The Q motif is unique to and characteristic of the DEAD box family of RNA helicases and controls ATP binding and hydrolysis.</text>
</comment>
<dbReference type="SUPFAM" id="SSF52540">
    <property type="entry name" value="P-loop containing nucleoside triphosphate hydrolases"/>
    <property type="match status" value="2"/>
</dbReference>
<protein>
    <recommendedName>
        <fullName evidence="5">ATP-dependent RNA helicase</fullName>
        <ecNumber evidence="5">3.6.4.13</ecNumber>
    </recommendedName>
</protein>
<dbReference type="SMART" id="SM00487">
    <property type="entry name" value="DEXDc"/>
    <property type="match status" value="1"/>
</dbReference>
<dbReference type="AlphaFoldDB" id="A0A1Y1JLM0"/>
<dbReference type="GO" id="GO:0005524">
    <property type="term" value="F:ATP binding"/>
    <property type="evidence" value="ECO:0007669"/>
    <property type="project" value="UniProtKB-UniRule"/>
</dbReference>
<evidence type="ECO:0000256" key="6">
    <source>
        <dbReference type="SAM" id="MobiDB-lite"/>
    </source>
</evidence>
<feature type="region of interest" description="Disordered" evidence="6">
    <location>
        <begin position="525"/>
        <end position="550"/>
    </location>
</feature>
<organism evidence="9 10">
    <name type="scientific">Plasmodium gonderi</name>
    <dbReference type="NCBI Taxonomy" id="77519"/>
    <lineage>
        <taxon>Eukaryota</taxon>
        <taxon>Sar</taxon>
        <taxon>Alveolata</taxon>
        <taxon>Apicomplexa</taxon>
        <taxon>Aconoidasida</taxon>
        <taxon>Haemosporida</taxon>
        <taxon>Plasmodiidae</taxon>
        <taxon>Plasmodium</taxon>
        <taxon>Plasmodium (Plasmodium)</taxon>
    </lineage>
</organism>
<dbReference type="PANTHER" id="PTHR24031">
    <property type="entry name" value="RNA HELICASE"/>
    <property type="match status" value="1"/>
</dbReference>
<evidence type="ECO:0000256" key="1">
    <source>
        <dbReference type="ARBA" id="ARBA00022741"/>
    </source>
</evidence>
<dbReference type="InterPro" id="IPR001650">
    <property type="entry name" value="Helicase_C-like"/>
</dbReference>
<dbReference type="RefSeq" id="XP_028545930.1">
    <property type="nucleotide sequence ID" value="XM_028690129.1"/>
</dbReference>
<comment type="catalytic activity">
    <reaction evidence="5">
        <text>ATP + H2O = ADP + phosphate + H(+)</text>
        <dbReference type="Rhea" id="RHEA:13065"/>
        <dbReference type="ChEBI" id="CHEBI:15377"/>
        <dbReference type="ChEBI" id="CHEBI:15378"/>
        <dbReference type="ChEBI" id="CHEBI:30616"/>
        <dbReference type="ChEBI" id="CHEBI:43474"/>
        <dbReference type="ChEBI" id="CHEBI:456216"/>
        <dbReference type="EC" id="3.6.4.13"/>
    </reaction>
</comment>
<evidence type="ECO:0000259" key="7">
    <source>
        <dbReference type="PROSITE" id="PS51192"/>
    </source>
</evidence>
<feature type="compositionally biased region" description="Basic and acidic residues" evidence="6">
    <location>
        <begin position="536"/>
        <end position="545"/>
    </location>
</feature>
<feature type="domain" description="Helicase C-terminal" evidence="8">
    <location>
        <begin position="597"/>
        <end position="768"/>
    </location>
</feature>
<keyword evidence="3 5" id="KW-0067">ATP-binding</keyword>
<dbReference type="InterPro" id="IPR011545">
    <property type="entry name" value="DEAD/DEAH_box_helicase_dom"/>
</dbReference>
<dbReference type="EC" id="3.6.4.13" evidence="5"/>
<feature type="compositionally biased region" description="Polar residues" evidence="6">
    <location>
        <begin position="299"/>
        <end position="309"/>
    </location>
</feature>
<evidence type="ECO:0000313" key="9">
    <source>
        <dbReference type="EMBL" id="GAW83341.1"/>
    </source>
</evidence>
<comment type="similarity">
    <text evidence="5">Belongs to the DEAD box helicase family.</text>
</comment>
<gene>
    <name evidence="9" type="ORF">PGO_141350</name>
</gene>
<evidence type="ECO:0000256" key="3">
    <source>
        <dbReference type="ARBA" id="ARBA00022840"/>
    </source>
</evidence>
<dbReference type="OMA" id="YTPFSEK"/>
<dbReference type="GeneID" id="39750084"/>
<dbReference type="GO" id="GO:0003724">
    <property type="term" value="F:RNA helicase activity"/>
    <property type="evidence" value="ECO:0007669"/>
    <property type="project" value="UniProtKB-EC"/>
</dbReference>
<dbReference type="InterPro" id="IPR027417">
    <property type="entry name" value="P-loop_NTPase"/>
</dbReference>
<feature type="region of interest" description="Disordered" evidence="6">
    <location>
        <begin position="299"/>
        <end position="321"/>
    </location>
</feature>
<keyword evidence="1 5" id="KW-0547">Nucleotide-binding</keyword>
<accession>A0A1Y1JLM0</accession>